<dbReference type="RefSeq" id="WP_169398115.1">
    <property type="nucleotide sequence ID" value="NZ_BAAAJH010000001.1"/>
</dbReference>
<reference evidence="2 3" key="1">
    <citation type="submission" date="2020-04" db="EMBL/GenBank/DDBJ databases">
        <authorList>
            <person name="Klaysubun C."/>
            <person name="Duangmal K."/>
            <person name="Lipun K."/>
        </authorList>
    </citation>
    <scope>NUCLEOTIDE SEQUENCE [LARGE SCALE GENOMIC DNA]</scope>
    <source>
        <strain evidence="2 3">JCM 11839</strain>
    </source>
</reference>
<gene>
    <name evidence="2" type="ORF">HF577_23550</name>
</gene>
<dbReference type="Gene3D" id="3.40.50.1820">
    <property type="entry name" value="alpha/beta hydrolase"/>
    <property type="match status" value="1"/>
</dbReference>
<dbReference type="InterPro" id="IPR050266">
    <property type="entry name" value="AB_hydrolase_sf"/>
</dbReference>
<dbReference type="InterPro" id="IPR029058">
    <property type="entry name" value="AB_hydrolase_fold"/>
</dbReference>
<dbReference type="PRINTS" id="PR00412">
    <property type="entry name" value="EPOXHYDRLASE"/>
</dbReference>
<comment type="caution">
    <text evidence="2">The sequence shown here is derived from an EMBL/GenBank/DDBJ whole genome shotgun (WGS) entry which is preliminary data.</text>
</comment>
<dbReference type="PRINTS" id="PR00111">
    <property type="entry name" value="ABHYDROLASE"/>
</dbReference>
<keyword evidence="3" id="KW-1185">Reference proteome</keyword>
<sequence>MSSNDEKRASVDVDGVKASYLTAGGGPVVLLLHGTYWSRVFLPILDDLAAAGLRPVAVDLPGFGRSGGELTPKTATIPELSAWVVRFVRALGVDGPVSIVGHDIGGAIAQHLLLSDALDVNAFALVNGVTYNSWPLPRIAQFSDPALVAATSAHDLVRIRRGAVAAALAGAADDALVEEYLEPLAEERVARSWMALAGAADKRYTLELVPSLRASTTPKLLVWGEDDPFQQIHNAERFAAEVPNTTLVRVANASHIPTENDPRSVAAPLAEFFAKHAVGKPAKG</sequence>
<evidence type="ECO:0000259" key="1">
    <source>
        <dbReference type="Pfam" id="PF12697"/>
    </source>
</evidence>
<dbReference type="Proteomes" id="UP001296706">
    <property type="component" value="Unassembled WGS sequence"/>
</dbReference>
<accession>A0ABX1RK92</accession>
<dbReference type="SUPFAM" id="SSF53474">
    <property type="entry name" value="alpha/beta-Hydrolases"/>
    <property type="match status" value="1"/>
</dbReference>
<proteinExistence type="predicted"/>
<dbReference type="PANTHER" id="PTHR43798">
    <property type="entry name" value="MONOACYLGLYCEROL LIPASE"/>
    <property type="match status" value="1"/>
</dbReference>
<evidence type="ECO:0000313" key="3">
    <source>
        <dbReference type="Proteomes" id="UP001296706"/>
    </source>
</evidence>
<dbReference type="GO" id="GO:0016787">
    <property type="term" value="F:hydrolase activity"/>
    <property type="evidence" value="ECO:0007669"/>
    <property type="project" value="UniProtKB-KW"/>
</dbReference>
<protein>
    <submittedName>
        <fullName evidence="2">Alpha/beta hydrolase</fullName>
    </submittedName>
</protein>
<dbReference type="Pfam" id="PF12697">
    <property type="entry name" value="Abhydrolase_6"/>
    <property type="match status" value="1"/>
</dbReference>
<organism evidence="2 3">
    <name type="scientific">Pseudonocardia xinjiangensis</name>
    <dbReference type="NCBI Taxonomy" id="75289"/>
    <lineage>
        <taxon>Bacteria</taxon>
        <taxon>Bacillati</taxon>
        <taxon>Actinomycetota</taxon>
        <taxon>Actinomycetes</taxon>
        <taxon>Pseudonocardiales</taxon>
        <taxon>Pseudonocardiaceae</taxon>
        <taxon>Pseudonocardia</taxon>
    </lineage>
</organism>
<dbReference type="EMBL" id="JAAXKY010000087">
    <property type="protein sequence ID" value="NMH80054.1"/>
    <property type="molecule type" value="Genomic_DNA"/>
</dbReference>
<keyword evidence="2" id="KW-0378">Hydrolase</keyword>
<dbReference type="InterPro" id="IPR000639">
    <property type="entry name" value="Epox_hydrolase-like"/>
</dbReference>
<dbReference type="PANTHER" id="PTHR43798:SF33">
    <property type="entry name" value="HYDROLASE, PUTATIVE (AFU_ORTHOLOGUE AFUA_2G14860)-RELATED"/>
    <property type="match status" value="1"/>
</dbReference>
<dbReference type="InterPro" id="IPR000073">
    <property type="entry name" value="AB_hydrolase_1"/>
</dbReference>
<feature type="domain" description="AB hydrolase-1" evidence="1">
    <location>
        <begin position="29"/>
        <end position="267"/>
    </location>
</feature>
<evidence type="ECO:0000313" key="2">
    <source>
        <dbReference type="EMBL" id="NMH80054.1"/>
    </source>
</evidence>
<name>A0ABX1RK92_9PSEU</name>